<dbReference type="Pfam" id="PF00742">
    <property type="entry name" value="Homoserine_dh"/>
    <property type="match status" value="1"/>
</dbReference>
<comment type="pathway">
    <text evidence="3">Amino-acid biosynthesis; L-methionine biosynthesis via de novo pathway; L-homoserine from L-aspartate: step 3/3.</text>
</comment>
<dbReference type="InterPro" id="IPR036291">
    <property type="entry name" value="NAD(P)-bd_dom_sf"/>
</dbReference>
<evidence type="ECO:0000256" key="4">
    <source>
        <dbReference type="ARBA" id="ARBA00013213"/>
    </source>
</evidence>
<gene>
    <name evidence="15" type="ORF">CWI83_07485</name>
</gene>
<keyword evidence="6" id="KW-0791">Threonine biosynthesis</keyword>
<dbReference type="GO" id="GO:0050661">
    <property type="term" value="F:NADP binding"/>
    <property type="evidence" value="ECO:0007669"/>
    <property type="project" value="InterPro"/>
</dbReference>
<evidence type="ECO:0000259" key="13">
    <source>
        <dbReference type="Pfam" id="PF00742"/>
    </source>
</evidence>
<comment type="catalytic activity">
    <reaction evidence="10">
        <text>L-homoserine + NADP(+) = L-aspartate 4-semialdehyde + NADPH + H(+)</text>
        <dbReference type="Rhea" id="RHEA:15761"/>
        <dbReference type="ChEBI" id="CHEBI:15378"/>
        <dbReference type="ChEBI" id="CHEBI:57476"/>
        <dbReference type="ChEBI" id="CHEBI:57783"/>
        <dbReference type="ChEBI" id="CHEBI:58349"/>
        <dbReference type="ChEBI" id="CHEBI:537519"/>
        <dbReference type="EC" id="1.1.1.3"/>
    </reaction>
    <physiologicalReaction direction="right-to-left" evidence="10">
        <dbReference type="Rhea" id="RHEA:15763"/>
    </physiologicalReaction>
</comment>
<protein>
    <recommendedName>
        <fullName evidence="4">homoserine dehydrogenase</fullName>
        <ecNumber evidence="4">1.1.1.3</ecNumber>
    </recommendedName>
</protein>
<evidence type="ECO:0000256" key="12">
    <source>
        <dbReference type="RuleBase" id="RU004171"/>
    </source>
</evidence>
<organism evidence="15 16">
    <name type="scientific">Pseudidiomarina taiwanensis</name>
    <dbReference type="NCBI Taxonomy" id="337250"/>
    <lineage>
        <taxon>Bacteria</taxon>
        <taxon>Pseudomonadati</taxon>
        <taxon>Pseudomonadota</taxon>
        <taxon>Gammaproteobacteria</taxon>
        <taxon>Alteromonadales</taxon>
        <taxon>Idiomarinaceae</taxon>
        <taxon>Pseudidiomarina</taxon>
    </lineage>
</organism>
<dbReference type="GO" id="GO:0009088">
    <property type="term" value="P:threonine biosynthetic process"/>
    <property type="evidence" value="ECO:0007669"/>
    <property type="project" value="UniProtKB-UniPathway"/>
</dbReference>
<evidence type="ECO:0000256" key="8">
    <source>
        <dbReference type="ARBA" id="ARBA00023002"/>
    </source>
</evidence>
<accession>A0A432ZFL1</accession>
<comment type="catalytic activity">
    <reaction evidence="11">
        <text>L-homoserine + NAD(+) = L-aspartate 4-semialdehyde + NADH + H(+)</text>
        <dbReference type="Rhea" id="RHEA:15757"/>
        <dbReference type="ChEBI" id="CHEBI:15378"/>
        <dbReference type="ChEBI" id="CHEBI:57476"/>
        <dbReference type="ChEBI" id="CHEBI:57540"/>
        <dbReference type="ChEBI" id="CHEBI:57945"/>
        <dbReference type="ChEBI" id="CHEBI:537519"/>
        <dbReference type="EC" id="1.1.1.3"/>
    </reaction>
    <physiologicalReaction direction="right-to-left" evidence="11">
        <dbReference type="Rhea" id="RHEA:15759"/>
    </physiologicalReaction>
</comment>
<evidence type="ECO:0000256" key="7">
    <source>
        <dbReference type="ARBA" id="ARBA00022857"/>
    </source>
</evidence>
<evidence type="ECO:0000313" key="15">
    <source>
        <dbReference type="EMBL" id="RUO76757.1"/>
    </source>
</evidence>
<evidence type="ECO:0000256" key="5">
    <source>
        <dbReference type="ARBA" id="ARBA00022605"/>
    </source>
</evidence>
<dbReference type="GO" id="GO:0004412">
    <property type="term" value="F:homoserine dehydrogenase activity"/>
    <property type="evidence" value="ECO:0007669"/>
    <property type="project" value="UniProtKB-EC"/>
</dbReference>
<feature type="domain" description="Aspartate/homoserine dehydrogenase NAD-binding" evidence="14">
    <location>
        <begin position="10"/>
        <end position="145"/>
    </location>
</feature>
<dbReference type="Pfam" id="PF03447">
    <property type="entry name" value="NAD_binding_3"/>
    <property type="match status" value="1"/>
</dbReference>
<evidence type="ECO:0000256" key="2">
    <source>
        <dbReference type="ARBA" id="ARBA00005056"/>
    </source>
</evidence>
<name>A0A432ZFL1_9GAMM</name>
<dbReference type="UniPathway" id="UPA00050">
    <property type="reaction ID" value="UER00063"/>
</dbReference>
<dbReference type="SUPFAM" id="SSF51735">
    <property type="entry name" value="NAD(P)-binding Rossmann-fold domains"/>
    <property type="match status" value="1"/>
</dbReference>
<evidence type="ECO:0000256" key="1">
    <source>
        <dbReference type="ARBA" id="ARBA00001920"/>
    </source>
</evidence>
<dbReference type="RefSeq" id="WP_126827688.1">
    <property type="nucleotide sequence ID" value="NZ_PIQG01000003.1"/>
</dbReference>
<comment type="caution">
    <text evidence="15">The sequence shown here is derived from an EMBL/GenBank/DDBJ whole genome shotgun (WGS) entry which is preliminary data.</text>
</comment>
<comment type="similarity">
    <text evidence="12">Belongs to the homoserine dehydrogenase family.</text>
</comment>
<dbReference type="EC" id="1.1.1.3" evidence="4"/>
<dbReference type="SUPFAM" id="SSF55347">
    <property type="entry name" value="Glyceraldehyde-3-phosphate dehydrogenase-like, C-terminal domain"/>
    <property type="match status" value="1"/>
</dbReference>
<dbReference type="PANTHER" id="PTHR43070">
    <property type="match status" value="1"/>
</dbReference>
<keyword evidence="8" id="KW-0560">Oxidoreductase</keyword>
<evidence type="ECO:0000256" key="3">
    <source>
        <dbReference type="ARBA" id="ARBA00005062"/>
    </source>
</evidence>
<dbReference type="InterPro" id="IPR019811">
    <property type="entry name" value="HDH_CS"/>
</dbReference>
<dbReference type="PANTHER" id="PTHR43070:SF5">
    <property type="entry name" value="HOMOSERINE DEHYDROGENASE"/>
    <property type="match status" value="1"/>
</dbReference>
<dbReference type="InterPro" id="IPR005106">
    <property type="entry name" value="Asp/hSer_DH_NAD-bd"/>
</dbReference>
<keyword evidence="7" id="KW-0521">NADP</keyword>
<dbReference type="Gene3D" id="3.40.50.720">
    <property type="entry name" value="NAD(P)-binding Rossmann-like Domain"/>
    <property type="match status" value="1"/>
</dbReference>
<evidence type="ECO:0000256" key="9">
    <source>
        <dbReference type="ARBA" id="ARBA00023167"/>
    </source>
</evidence>
<dbReference type="GO" id="GO:0009090">
    <property type="term" value="P:homoserine biosynthetic process"/>
    <property type="evidence" value="ECO:0007669"/>
    <property type="project" value="TreeGrafter"/>
</dbReference>
<keyword evidence="9" id="KW-0486">Methionine biosynthesis</keyword>
<proteinExistence type="inferred from homology"/>
<dbReference type="Proteomes" id="UP000288279">
    <property type="component" value="Unassembled WGS sequence"/>
</dbReference>
<evidence type="ECO:0000256" key="6">
    <source>
        <dbReference type="ARBA" id="ARBA00022697"/>
    </source>
</evidence>
<dbReference type="EMBL" id="PIQG01000003">
    <property type="protein sequence ID" value="RUO76757.1"/>
    <property type="molecule type" value="Genomic_DNA"/>
</dbReference>
<dbReference type="GO" id="GO:0009086">
    <property type="term" value="P:methionine biosynthetic process"/>
    <property type="evidence" value="ECO:0007669"/>
    <property type="project" value="UniProtKB-KW"/>
</dbReference>
<feature type="domain" description="Homoserine dehydrogenase catalytic" evidence="13">
    <location>
        <begin position="155"/>
        <end position="354"/>
    </location>
</feature>
<dbReference type="Gene3D" id="3.30.360.10">
    <property type="entry name" value="Dihydrodipicolinate Reductase, domain 2"/>
    <property type="match status" value="1"/>
</dbReference>
<keyword evidence="5" id="KW-0028">Amino-acid biosynthesis</keyword>
<dbReference type="InterPro" id="IPR001342">
    <property type="entry name" value="HDH_cat"/>
</dbReference>
<evidence type="ECO:0000256" key="11">
    <source>
        <dbReference type="ARBA" id="ARBA00049031"/>
    </source>
</evidence>
<comment type="pathway">
    <text evidence="2">Amino-acid biosynthesis; L-threonine biosynthesis; L-threonine from L-aspartate: step 3/5.</text>
</comment>
<sequence length="372" mass="41616">MASVALIWVGVGHIGQYWLDHIAQHWPRNHPLELRALVSSQRYFEVNAELTWRSAQPLTALFARRAHQCSHPEQQVTACITALKQDYAGVIVIDATASKAVSRCYVDWLQAGADIVSANKYAGSSASDYYQEIHQTLKNTGRYWRASATIGAGLPVQDVLRDKYQQQAPVSGITGTFSGSLAWIFHHYRAGEPLSKWLLKAVDLGLTEPDPRADLSGMDVARKLLIVARELGWQLELPQIAIQNLVPPALREVSLDEFWRRIDEFDHYFERWRQQTYPSATRLVYLGRVRQTAAGEPQAVAQIEPQSAESVYAELADTEAYFELFEQDMTAPSVIIRGPGTGADATTQGIQRDIDMIAAKIMTHATDPENQQ</sequence>
<dbReference type="AlphaFoldDB" id="A0A432ZFL1"/>
<reference evidence="15 16" key="1">
    <citation type="journal article" date="2011" name="Front. Microbiol.">
        <title>Genomic signatures of strain selection and enhancement in Bacillus atrophaeus var. globigii, a historical biowarfare simulant.</title>
        <authorList>
            <person name="Gibbons H.S."/>
            <person name="Broomall S.M."/>
            <person name="McNew L.A."/>
            <person name="Daligault H."/>
            <person name="Chapman C."/>
            <person name="Bruce D."/>
            <person name="Karavis M."/>
            <person name="Krepps M."/>
            <person name="McGregor P.A."/>
            <person name="Hong C."/>
            <person name="Park K.H."/>
            <person name="Akmal A."/>
            <person name="Feldman A."/>
            <person name="Lin J.S."/>
            <person name="Chang W.E."/>
            <person name="Higgs B.W."/>
            <person name="Demirev P."/>
            <person name="Lindquist J."/>
            <person name="Liem A."/>
            <person name="Fochler E."/>
            <person name="Read T.D."/>
            <person name="Tapia R."/>
            <person name="Johnson S."/>
            <person name="Bishop-Lilly K.A."/>
            <person name="Detter C."/>
            <person name="Han C."/>
            <person name="Sozhamannan S."/>
            <person name="Rosenzweig C.N."/>
            <person name="Skowronski E.W."/>
        </authorList>
    </citation>
    <scope>NUCLEOTIDE SEQUENCE [LARGE SCALE GENOMIC DNA]</scope>
    <source>
        <strain evidence="15 16">PIT1</strain>
    </source>
</reference>
<dbReference type="PROSITE" id="PS01042">
    <property type="entry name" value="HOMOSER_DHGENASE"/>
    <property type="match status" value="1"/>
</dbReference>
<evidence type="ECO:0000313" key="16">
    <source>
        <dbReference type="Proteomes" id="UP000288279"/>
    </source>
</evidence>
<comment type="cofactor">
    <cofactor evidence="1">
        <name>a metal cation</name>
        <dbReference type="ChEBI" id="CHEBI:25213"/>
    </cofactor>
</comment>
<dbReference type="UniPathway" id="UPA00051">
    <property type="reaction ID" value="UER00465"/>
</dbReference>
<keyword evidence="16" id="KW-1185">Reference proteome</keyword>
<evidence type="ECO:0000256" key="10">
    <source>
        <dbReference type="ARBA" id="ARBA00048841"/>
    </source>
</evidence>
<dbReference type="InterPro" id="IPR011147">
    <property type="entry name" value="Bifunc_Aspkin/hSer_DH"/>
</dbReference>
<dbReference type="OrthoDB" id="9799110at2"/>
<evidence type="ECO:0000259" key="14">
    <source>
        <dbReference type="Pfam" id="PF03447"/>
    </source>
</evidence>